<sequence>MARGWPKSRRGWRTVTPMRVRVIDHEITTNGDTSQSYRLLTTLTDPDEVIAETLVEDLAAAYHRGWEIESVFDELKIHQRGHISCCGRSLPTWPGERSGDTCVATLRSGC</sequence>
<protein>
    <recommendedName>
        <fullName evidence="3">Transposase IS4-like domain-containing protein</fullName>
    </recommendedName>
</protein>
<name>A0A2H1IEH6_BREAU</name>
<proteinExistence type="predicted"/>
<dbReference type="EMBL" id="FXZI01000001">
    <property type="protein sequence ID" value="SMX73619.1"/>
    <property type="molecule type" value="Genomic_DNA"/>
</dbReference>
<dbReference type="Proteomes" id="UP000234300">
    <property type="component" value="Unassembled WGS sequence"/>
</dbReference>
<accession>A0A2H1IEH6</accession>
<organism evidence="1 2">
    <name type="scientific">Brevibacterium aurantiacum</name>
    <dbReference type="NCBI Taxonomy" id="273384"/>
    <lineage>
        <taxon>Bacteria</taxon>
        <taxon>Bacillati</taxon>
        <taxon>Actinomycetota</taxon>
        <taxon>Actinomycetes</taxon>
        <taxon>Micrococcales</taxon>
        <taxon>Brevibacteriaceae</taxon>
        <taxon>Brevibacterium</taxon>
    </lineage>
</organism>
<evidence type="ECO:0008006" key="3">
    <source>
        <dbReference type="Google" id="ProtNLM"/>
    </source>
</evidence>
<reference evidence="1 2" key="1">
    <citation type="submission" date="2017-03" db="EMBL/GenBank/DDBJ databases">
        <authorList>
            <person name="Afonso C.L."/>
            <person name="Miller P.J."/>
            <person name="Scott M.A."/>
            <person name="Spackman E."/>
            <person name="Goraichik I."/>
            <person name="Dimitrov K.M."/>
            <person name="Suarez D.L."/>
            <person name="Swayne D.E."/>
        </authorList>
    </citation>
    <scope>NUCLEOTIDE SEQUENCE [LARGE SCALE GENOMIC DNA]</scope>
    <source>
        <strain evidence="2">8(6)</strain>
    </source>
</reference>
<dbReference type="AlphaFoldDB" id="A0A2H1IEH6"/>
<evidence type="ECO:0000313" key="1">
    <source>
        <dbReference type="EMBL" id="SMX73619.1"/>
    </source>
</evidence>
<evidence type="ECO:0000313" key="2">
    <source>
        <dbReference type="Proteomes" id="UP000234300"/>
    </source>
</evidence>
<gene>
    <name evidence="1" type="ORF">BAURA86_00559</name>
</gene>